<evidence type="ECO:0000259" key="4">
    <source>
        <dbReference type="Pfam" id="PF22042"/>
    </source>
</evidence>
<dbReference type="Pfam" id="PF00009">
    <property type="entry name" value="GTP_EFTU"/>
    <property type="match status" value="1"/>
</dbReference>
<evidence type="ECO:0000259" key="3">
    <source>
        <dbReference type="Pfam" id="PF00009"/>
    </source>
</evidence>
<sequence>MMKKRPIQDSDIFAELAKKLHFKAKFVASSDSLSSNPSSKIAELIPQPDNLQCINHEVLSSLFWGHIDHGKTTLLDYLRKSSSLSLLLLQNTITFIDTPGHAAFKSMRNRGVCATDIAILVVDACEGVLEQTLESLNKPNADVNATKESLKELGKVNLEDFGGDVQSISMSALKGTNVDGFLNAIGALAEVLELKGDPTGQVRGVILESQMEAGIGRSTVFLVQKGTLKKGDILVAETHYAKIRTIKNEFGKSLNNAGPSQVVRISGWKSLPSAGDEVLQSSSEKKALDVVKTRNQVKMTEKALMETMDIEKKTID</sequence>
<dbReference type="GO" id="GO:0003743">
    <property type="term" value="F:translation initiation factor activity"/>
    <property type="evidence" value="ECO:0007669"/>
    <property type="project" value="TreeGrafter"/>
</dbReference>
<keyword evidence="6" id="KW-1185">Reference proteome</keyword>
<dbReference type="EMBL" id="HG994582">
    <property type="protein sequence ID" value="CAF2884859.1"/>
    <property type="molecule type" value="Genomic_DNA"/>
</dbReference>
<dbReference type="Pfam" id="PF22042">
    <property type="entry name" value="EF-G_D2"/>
    <property type="match status" value="1"/>
</dbReference>
<dbReference type="AlphaFoldDB" id="A0A7R8CPC2"/>
<dbReference type="PANTHER" id="PTHR43381">
    <property type="entry name" value="TRANSLATION INITIATION FACTOR IF-2-RELATED"/>
    <property type="match status" value="1"/>
</dbReference>
<dbReference type="SUPFAM" id="SSF50447">
    <property type="entry name" value="Translation proteins"/>
    <property type="match status" value="1"/>
</dbReference>
<dbReference type="InterPro" id="IPR044145">
    <property type="entry name" value="IF2_II"/>
</dbReference>
<dbReference type="GO" id="GO:0005737">
    <property type="term" value="C:cytoplasm"/>
    <property type="evidence" value="ECO:0007669"/>
    <property type="project" value="TreeGrafter"/>
</dbReference>
<keyword evidence="2" id="KW-0342">GTP-binding</keyword>
<dbReference type="InterPro" id="IPR000795">
    <property type="entry name" value="T_Tr_GTP-bd_dom"/>
</dbReference>
<dbReference type="InterPro" id="IPR015760">
    <property type="entry name" value="TIF_IF2"/>
</dbReference>
<evidence type="ECO:0000313" key="6">
    <source>
        <dbReference type="Proteomes" id="UP000675881"/>
    </source>
</evidence>
<protein>
    <submittedName>
        <fullName evidence="5">InfB</fullName>
    </submittedName>
</protein>
<feature type="domain" description="Elongation factor G-like" evidence="4">
    <location>
        <begin position="202"/>
        <end position="279"/>
    </location>
</feature>
<dbReference type="InterPro" id="IPR027417">
    <property type="entry name" value="P-loop_NTPase"/>
</dbReference>
<dbReference type="SUPFAM" id="SSF52540">
    <property type="entry name" value="P-loop containing nucleoside triphosphate hydrolases"/>
    <property type="match status" value="1"/>
</dbReference>
<evidence type="ECO:0000313" key="5">
    <source>
        <dbReference type="EMBL" id="CAF2884859.1"/>
    </source>
</evidence>
<dbReference type="GO" id="GO:0005525">
    <property type="term" value="F:GTP binding"/>
    <property type="evidence" value="ECO:0007669"/>
    <property type="project" value="UniProtKB-KW"/>
</dbReference>
<organism evidence="5 6">
    <name type="scientific">Lepeophtheirus salmonis</name>
    <name type="common">Salmon louse</name>
    <name type="synonym">Caligus salmonis</name>
    <dbReference type="NCBI Taxonomy" id="72036"/>
    <lineage>
        <taxon>Eukaryota</taxon>
        <taxon>Metazoa</taxon>
        <taxon>Ecdysozoa</taxon>
        <taxon>Arthropoda</taxon>
        <taxon>Crustacea</taxon>
        <taxon>Multicrustacea</taxon>
        <taxon>Hexanauplia</taxon>
        <taxon>Copepoda</taxon>
        <taxon>Siphonostomatoida</taxon>
        <taxon>Caligidae</taxon>
        <taxon>Lepeophtheirus</taxon>
    </lineage>
</organism>
<feature type="domain" description="Tr-type G" evidence="3">
    <location>
        <begin position="90"/>
        <end position="137"/>
    </location>
</feature>
<dbReference type="GO" id="GO:0003924">
    <property type="term" value="F:GTPase activity"/>
    <property type="evidence" value="ECO:0007669"/>
    <property type="project" value="InterPro"/>
</dbReference>
<dbReference type="Gene3D" id="3.40.50.300">
    <property type="entry name" value="P-loop containing nucleotide triphosphate hydrolases"/>
    <property type="match status" value="1"/>
</dbReference>
<dbReference type="PANTHER" id="PTHR43381:SF20">
    <property type="entry name" value="TRANSLATION INITIATION FACTOR IF-2, MITOCHONDRIAL"/>
    <property type="match status" value="1"/>
</dbReference>
<reference evidence="5" key="1">
    <citation type="submission" date="2021-02" db="EMBL/GenBank/DDBJ databases">
        <authorList>
            <person name="Bekaert M."/>
        </authorList>
    </citation>
    <scope>NUCLEOTIDE SEQUENCE</scope>
    <source>
        <strain evidence="5">IoA-00</strain>
    </source>
</reference>
<dbReference type="Proteomes" id="UP000675881">
    <property type="component" value="Chromosome 3"/>
</dbReference>
<keyword evidence="1" id="KW-0547">Nucleotide-binding</keyword>
<accession>A0A7R8CPC2</accession>
<evidence type="ECO:0000256" key="2">
    <source>
        <dbReference type="ARBA" id="ARBA00023134"/>
    </source>
</evidence>
<dbReference type="Gene3D" id="2.40.30.10">
    <property type="entry name" value="Translation factors"/>
    <property type="match status" value="1"/>
</dbReference>
<evidence type="ECO:0000256" key="1">
    <source>
        <dbReference type="ARBA" id="ARBA00022741"/>
    </source>
</evidence>
<dbReference type="InterPro" id="IPR009000">
    <property type="entry name" value="Transl_B-barrel_sf"/>
</dbReference>
<proteinExistence type="predicted"/>
<dbReference type="CDD" id="cd03702">
    <property type="entry name" value="IF2_mtIF2_II"/>
    <property type="match status" value="1"/>
</dbReference>
<dbReference type="OrthoDB" id="361630at2759"/>
<name>A0A7R8CPC2_LEPSM</name>
<dbReference type="InterPro" id="IPR053905">
    <property type="entry name" value="EF-G-like_DII"/>
</dbReference>
<gene>
    <name evidence="5" type="ORF">LSAA_7375</name>
</gene>